<protein>
    <submittedName>
        <fullName evidence="9">SusC/RagA family TonB-linked outer membrane protein</fullName>
    </submittedName>
</protein>
<evidence type="ECO:0000256" key="7">
    <source>
        <dbReference type="PROSITE-ProRule" id="PRU01360"/>
    </source>
</evidence>
<dbReference type="Gene3D" id="2.40.170.20">
    <property type="entry name" value="TonB-dependent receptor, beta-barrel domain"/>
    <property type="match status" value="1"/>
</dbReference>
<dbReference type="SUPFAM" id="SSF56935">
    <property type="entry name" value="Porins"/>
    <property type="match status" value="1"/>
</dbReference>
<comment type="subcellular location">
    <subcellularLocation>
        <location evidence="1 7">Cell outer membrane</location>
        <topology evidence="1 7">Multi-pass membrane protein</topology>
    </subcellularLocation>
</comment>
<dbReference type="InterPro" id="IPR039426">
    <property type="entry name" value="TonB-dep_rcpt-like"/>
</dbReference>
<evidence type="ECO:0000313" key="9">
    <source>
        <dbReference type="EMBL" id="RHM46995.1"/>
    </source>
</evidence>
<evidence type="ECO:0000256" key="4">
    <source>
        <dbReference type="ARBA" id="ARBA00022692"/>
    </source>
</evidence>
<dbReference type="Pfam" id="PF07715">
    <property type="entry name" value="Plug"/>
    <property type="match status" value="1"/>
</dbReference>
<dbReference type="InterPro" id="IPR023996">
    <property type="entry name" value="TonB-dep_OMP_SusC/RagA"/>
</dbReference>
<feature type="domain" description="TonB-dependent receptor plug" evidence="8">
    <location>
        <begin position="164"/>
        <end position="291"/>
    </location>
</feature>
<dbReference type="GO" id="GO:0009279">
    <property type="term" value="C:cell outer membrane"/>
    <property type="evidence" value="ECO:0007669"/>
    <property type="project" value="UniProtKB-SubCell"/>
</dbReference>
<dbReference type="InterPro" id="IPR036942">
    <property type="entry name" value="Beta-barrel_TonB_sf"/>
</dbReference>
<dbReference type="InterPro" id="IPR023997">
    <property type="entry name" value="TonB-dep_OMP_SusC/RagA_CS"/>
</dbReference>
<sequence length="1145" mass="129096">MTIEQVFDEISTQLKCDVFYSENQLDAQKLIRLPRLQMTLDETLQFVLADKYSYTIEKNAIVIASRPTVSSKKVSGTVKDEKGESLPGVTILLKGTTTGVTTDLDGNYSLVIPGSGDGAHLIFSFVGMQTQEVVVNKDVINIVMKMDVNEMDEVVITGYQVIDKKKLTSAVSTVKAKDVMIPGAMSIDQMLQGRVPDMLMMTNSGEVGVVPKIRIRGTSTLVGNREPLWVVDGIIVQDPVPIAPEELNDPDYINRIGNAIAGLNPRDIDRIDILKDASATAIYGVKAANGVIVITTKKGQIGRPIVNYDFSATYRRRPRYTDRNIHLMNSKQRVEFSKDLVAKHHIYSTDVNLIGYEGLVASLYNGSINYDQFTSEVTKLESMNTDWFDLLTEDAFSHQHTVSISGGSEEIRYYSSIGYSIDNDVIKGNNYERYTAALNVDANVSKNIIASLNLNANVGKREYNEESINPIDYAYNTSRAIPALDEQGRYVYYNRLYSYKQAFKYNILNELDNSYSHQDNSSITLTANLRYKATDWLSAQAIFSYSTSNTEQENYLGEQTWYAASLRKSEYGEVPGKGADIDNEMPYGGELRKEYTRNNSYTGRLQVDISKYFGEDNQHNITANLGYEVSSSKYVGFSRTDRGYYADRGKQFTAIDLDDFPHYKSWLQNNLSNISDNLRNMISGYLSLSYSYKNYFTLNANTRIDGSNQFGSRSNEKLLPVWSISGSYNISEHSGINNKWVNNLALRLSYGYQGNMLSGQSPEMIIKKLPFDTHYNELVSNVSVYPNPDLRWERTGSFNVGLDFALFQDAIQMNTSYYYKHTKDAFLTKKISSVNGRKEYVINSGTITNQGFSIDATVTPISTNNFRWTLSASYSKVYNEMNTLPGVDEYELDDFLTGNALTKGHAVGTFWSYKFIGLNPRNGGPVFDDMQDRKQELVGLNRYDTYTMVLTPSGQRDPKAQGSITNTLRYKSFRLGFILNYSLGSKIRLFGLYDEGLNFDPEKNVNYEMVDRWRNPGDEKRTNIPNIINGSDPESQAYAQHWSMAETENGIQIIAENAWDMYDNSDYRVVSGNYLKCTNMSFSYDVPVEKLEKFGISMLTATLSTTNLFDISSKKLKGQTPIQSGFSDTQLSERPTWSLSLSVSF</sequence>
<gene>
    <name evidence="9" type="ORF">DWZ68_02185</name>
</gene>
<evidence type="ECO:0000259" key="8">
    <source>
        <dbReference type="Pfam" id="PF07715"/>
    </source>
</evidence>
<reference evidence="9 10" key="1">
    <citation type="submission" date="2018-08" db="EMBL/GenBank/DDBJ databases">
        <title>A genome reference for cultivated species of the human gut microbiota.</title>
        <authorList>
            <person name="Zou Y."/>
            <person name="Xue W."/>
            <person name="Luo G."/>
        </authorList>
    </citation>
    <scope>NUCLEOTIDE SEQUENCE [LARGE SCALE GENOMIC DNA]</scope>
    <source>
        <strain evidence="9 10">AF34-33</strain>
    </source>
</reference>
<keyword evidence="5 7" id="KW-0472">Membrane</keyword>
<organism evidence="9 10">
    <name type="scientific">Butyricimonas virosa</name>
    <dbReference type="NCBI Taxonomy" id="544645"/>
    <lineage>
        <taxon>Bacteria</taxon>
        <taxon>Pseudomonadati</taxon>
        <taxon>Bacteroidota</taxon>
        <taxon>Bacteroidia</taxon>
        <taxon>Bacteroidales</taxon>
        <taxon>Odoribacteraceae</taxon>
        <taxon>Butyricimonas</taxon>
    </lineage>
</organism>
<dbReference type="NCBIfam" id="TIGR04056">
    <property type="entry name" value="OMP_RagA_SusC"/>
    <property type="match status" value="1"/>
</dbReference>
<keyword evidence="3 7" id="KW-1134">Transmembrane beta strand</keyword>
<dbReference type="AlphaFoldDB" id="A0A415QQM7"/>
<evidence type="ECO:0000256" key="2">
    <source>
        <dbReference type="ARBA" id="ARBA00022448"/>
    </source>
</evidence>
<dbReference type="Gene3D" id="2.60.40.1120">
    <property type="entry name" value="Carboxypeptidase-like, regulatory domain"/>
    <property type="match status" value="1"/>
</dbReference>
<evidence type="ECO:0000256" key="6">
    <source>
        <dbReference type="ARBA" id="ARBA00023237"/>
    </source>
</evidence>
<evidence type="ECO:0000256" key="1">
    <source>
        <dbReference type="ARBA" id="ARBA00004571"/>
    </source>
</evidence>
<dbReference type="Gene3D" id="2.170.130.10">
    <property type="entry name" value="TonB-dependent receptor, plug domain"/>
    <property type="match status" value="1"/>
</dbReference>
<dbReference type="PROSITE" id="PS52016">
    <property type="entry name" value="TONB_DEPENDENT_REC_3"/>
    <property type="match status" value="1"/>
</dbReference>
<dbReference type="SUPFAM" id="SSF49464">
    <property type="entry name" value="Carboxypeptidase regulatory domain-like"/>
    <property type="match status" value="1"/>
</dbReference>
<keyword evidence="4 7" id="KW-0812">Transmembrane</keyword>
<evidence type="ECO:0000256" key="3">
    <source>
        <dbReference type="ARBA" id="ARBA00022452"/>
    </source>
</evidence>
<keyword evidence="6 7" id="KW-0998">Cell outer membrane</keyword>
<name>A0A415QQM7_9BACT</name>
<proteinExistence type="inferred from homology"/>
<comment type="similarity">
    <text evidence="7">Belongs to the TonB-dependent receptor family.</text>
</comment>
<dbReference type="Pfam" id="PF13715">
    <property type="entry name" value="CarbopepD_reg_2"/>
    <property type="match status" value="1"/>
</dbReference>
<keyword evidence="2 7" id="KW-0813">Transport</keyword>
<evidence type="ECO:0000256" key="5">
    <source>
        <dbReference type="ARBA" id="ARBA00023136"/>
    </source>
</evidence>
<comment type="caution">
    <text evidence="9">The sequence shown here is derived from an EMBL/GenBank/DDBJ whole genome shotgun (WGS) entry which is preliminary data.</text>
</comment>
<dbReference type="InterPro" id="IPR012910">
    <property type="entry name" value="Plug_dom"/>
</dbReference>
<dbReference type="InterPro" id="IPR008969">
    <property type="entry name" value="CarboxyPept-like_regulatory"/>
</dbReference>
<dbReference type="EMBL" id="QRPV01000002">
    <property type="protein sequence ID" value="RHM46995.1"/>
    <property type="molecule type" value="Genomic_DNA"/>
</dbReference>
<dbReference type="InterPro" id="IPR037066">
    <property type="entry name" value="Plug_dom_sf"/>
</dbReference>
<evidence type="ECO:0000313" key="10">
    <source>
        <dbReference type="Proteomes" id="UP000286038"/>
    </source>
</evidence>
<accession>A0A415QQM7</accession>
<dbReference type="Proteomes" id="UP000286038">
    <property type="component" value="Unassembled WGS sequence"/>
</dbReference>
<dbReference type="NCBIfam" id="TIGR04057">
    <property type="entry name" value="SusC_RagA_signa"/>
    <property type="match status" value="1"/>
</dbReference>